<feature type="chain" id="PRO_5026653438" evidence="1">
    <location>
        <begin position="30"/>
        <end position="216"/>
    </location>
</feature>
<reference evidence="2 3" key="1">
    <citation type="submission" date="2019-12" db="EMBL/GenBank/DDBJ databases">
        <authorList>
            <person name="Kun Z."/>
        </authorList>
    </citation>
    <scope>NUCLEOTIDE SEQUENCE [LARGE SCALE GENOMIC DNA]</scope>
    <source>
        <strain evidence="2 3">YIM 123512</strain>
    </source>
</reference>
<name>A0A6L7F0I8_9ACTN</name>
<dbReference type="EMBL" id="WUEK01000008">
    <property type="protein sequence ID" value="MXG90585.1"/>
    <property type="molecule type" value="Genomic_DNA"/>
</dbReference>
<dbReference type="RefSeq" id="WP_160878524.1">
    <property type="nucleotide sequence ID" value="NZ_WUEK01000008.1"/>
</dbReference>
<dbReference type="Proteomes" id="UP000473325">
    <property type="component" value="Unassembled WGS sequence"/>
</dbReference>
<proteinExistence type="predicted"/>
<evidence type="ECO:0000313" key="2">
    <source>
        <dbReference type="EMBL" id="MXG90585.1"/>
    </source>
</evidence>
<feature type="signal peptide" evidence="1">
    <location>
        <begin position="1"/>
        <end position="29"/>
    </location>
</feature>
<keyword evidence="1" id="KW-0732">Signal</keyword>
<dbReference type="AlphaFoldDB" id="A0A6L7F0I8"/>
<evidence type="ECO:0000313" key="3">
    <source>
        <dbReference type="Proteomes" id="UP000473325"/>
    </source>
</evidence>
<organism evidence="2 3">
    <name type="scientific">Nocardioides flavescens</name>
    <dbReference type="NCBI Taxonomy" id="2691959"/>
    <lineage>
        <taxon>Bacteria</taxon>
        <taxon>Bacillati</taxon>
        <taxon>Actinomycetota</taxon>
        <taxon>Actinomycetes</taxon>
        <taxon>Propionibacteriales</taxon>
        <taxon>Nocardioidaceae</taxon>
        <taxon>Nocardioides</taxon>
    </lineage>
</organism>
<accession>A0A6L7F0I8</accession>
<keyword evidence="3" id="KW-1185">Reference proteome</keyword>
<comment type="caution">
    <text evidence="2">The sequence shown here is derived from an EMBL/GenBank/DDBJ whole genome shotgun (WGS) entry which is preliminary data.</text>
</comment>
<sequence length="216" mass="21640">MLAHRPSIRWVVALLIAALLVAVGATATAAPAARLTQAKVKKIATKVATKVASKVVDQRAGTLSVARAASADTLAGAGPAAYLDRVASGVVRFDSAMPSGKTEILAPVSVTVPAGVSFVRVTATANFSGSGNIAIFVVPAATPCDLLANDTAYGRPYLQISNGLGQLVADTVVPVTAGTQSFHLCGSLDPGGNARMAYRTLVLETVASGAGGSATP</sequence>
<evidence type="ECO:0000256" key="1">
    <source>
        <dbReference type="SAM" id="SignalP"/>
    </source>
</evidence>
<protein>
    <submittedName>
        <fullName evidence="2">Uncharacterized protein</fullName>
    </submittedName>
</protein>
<gene>
    <name evidence="2" type="ORF">GRQ65_13605</name>
</gene>